<protein>
    <submittedName>
        <fullName evidence="2">Aminoglycoside phosphotransferase family protein</fullName>
    </submittedName>
</protein>
<reference evidence="2 3" key="1">
    <citation type="submission" date="2021-04" db="EMBL/GenBank/DDBJ databases">
        <title>Paenibacillus sp. DLE-14 whole genome sequence.</title>
        <authorList>
            <person name="Ham Y.J."/>
        </authorList>
    </citation>
    <scope>NUCLEOTIDE SEQUENCE [LARGE SCALE GENOMIC DNA]</scope>
    <source>
        <strain evidence="2 3">DLE-14</strain>
    </source>
</reference>
<dbReference type="PANTHER" id="PTHR21310">
    <property type="entry name" value="AMINOGLYCOSIDE PHOSPHOTRANSFERASE-RELATED-RELATED"/>
    <property type="match status" value="1"/>
</dbReference>
<organism evidence="2 3">
    <name type="scientific">Paenibacillus lignilyticus</name>
    <dbReference type="NCBI Taxonomy" id="1172615"/>
    <lineage>
        <taxon>Bacteria</taxon>
        <taxon>Bacillati</taxon>
        <taxon>Bacillota</taxon>
        <taxon>Bacilli</taxon>
        <taxon>Bacillales</taxon>
        <taxon>Paenibacillaceae</taxon>
        <taxon>Paenibacillus</taxon>
    </lineage>
</organism>
<name>A0ABS5CKY3_9BACL</name>
<sequence length="286" mass="32363">MGLDYSSAVYHAVSEQGDAYLVKVTSRSLYEPQYLVPRYLNDQGITGVVAPISTGSGALWTYVEDWTVVLYPFIDGDSSFEGMTAEQWSKLGAILQRIHKIIIPPEGGMSLREETFDPTEYVRWIRTFEEQLARFEGGSTLDRTLHASWIEHRLTILSKLTALEKLAGTLQSRKIPHVICHADLHPANVIRDQAGQLFVIDWDEVMLAPKERDFIFVGHPHAQAFFEGYGAAEVDEEVLAYYRLERVLQDLIECARNVWIQDDLGEETKAEALKLFQTIVAAEASR</sequence>
<dbReference type="Gene3D" id="3.30.200.20">
    <property type="entry name" value="Phosphorylase Kinase, domain 1"/>
    <property type="match status" value="1"/>
</dbReference>
<proteinExistence type="predicted"/>
<accession>A0ABS5CKY3</accession>
<dbReference type="SUPFAM" id="SSF56112">
    <property type="entry name" value="Protein kinase-like (PK-like)"/>
    <property type="match status" value="1"/>
</dbReference>
<feature type="domain" description="Aminoglycoside phosphotransferase" evidence="1">
    <location>
        <begin position="4"/>
        <end position="235"/>
    </location>
</feature>
<dbReference type="EMBL" id="JAGKSP010000019">
    <property type="protein sequence ID" value="MBP3966515.1"/>
    <property type="molecule type" value="Genomic_DNA"/>
</dbReference>
<dbReference type="Proteomes" id="UP000673394">
    <property type="component" value="Unassembled WGS sequence"/>
</dbReference>
<evidence type="ECO:0000259" key="1">
    <source>
        <dbReference type="Pfam" id="PF01636"/>
    </source>
</evidence>
<gene>
    <name evidence="2" type="ORF">I8J30_27855</name>
</gene>
<dbReference type="InterPro" id="IPR011009">
    <property type="entry name" value="Kinase-like_dom_sf"/>
</dbReference>
<dbReference type="InterPro" id="IPR051678">
    <property type="entry name" value="AGP_Transferase"/>
</dbReference>
<dbReference type="RefSeq" id="WP_210663774.1">
    <property type="nucleotide sequence ID" value="NZ_JAGKSP010000019.1"/>
</dbReference>
<evidence type="ECO:0000313" key="2">
    <source>
        <dbReference type="EMBL" id="MBP3966515.1"/>
    </source>
</evidence>
<keyword evidence="3" id="KW-1185">Reference proteome</keyword>
<dbReference type="Pfam" id="PF01636">
    <property type="entry name" value="APH"/>
    <property type="match status" value="1"/>
</dbReference>
<comment type="caution">
    <text evidence="2">The sequence shown here is derived from an EMBL/GenBank/DDBJ whole genome shotgun (WGS) entry which is preliminary data.</text>
</comment>
<dbReference type="Gene3D" id="1.10.510.10">
    <property type="entry name" value="Transferase(Phosphotransferase) domain 1"/>
    <property type="match status" value="1"/>
</dbReference>
<dbReference type="Gene3D" id="1.20.58.840">
    <property type="match status" value="1"/>
</dbReference>
<dbReference type="InterPro" id="IPR002575">
    <property type="entry name" value="Aminoglycoside_PTrfase"/>
</dbReference>
<evidence type="ECO:0000313" key="3">
    <source>
        <dbReference type="Proteomes" id="UP000673394"/>
    </source>
</evidence>